<organism evidence="2">
    <name type="scientific">Rhodosorus marinus</name>
    <dbReference type="NCBI Taxonomy" id="101924"/>
    <lineage>
        <taxon>Eukaryota</taxon>
        <taxon>Rhodophyta</taxon>
        <taxon>Stylonematophyceae</taxon>
        <taxon>Stylonematales</taxon>
        <taxon>Stylonemataceae</taxon>
        <taxon>Rhodosorus</taxon>
    </lineage>
</organism>
<proteinExistence type="predicted"/>
<dbReference type="EMBL" id="HBHW01041054">
    <property type="protein sequence ID" value="CAE0063501.1"/>
    <property type="molecule type" value="Transcribed_RNA"/>
</dbReference>
<reference evidence="2" key="1">
    <citation type="submission" date="2021-01" db="EMBL/GenBank/DDBJ databases">
        <authorList>
            <person name="Corre E."/>
            <person name="Pelletier E."/>
            <person name="Niang G."/>
            <person name="Scheremetjew M."/>
            <person name="Finn R."/>
            <person name="Kale V."/>
            <person name="Holt S."/>
            <person name="Cochrane G."/>
            <person name="Meng A."/>
            <person name="Brown T."/>
            <person name="Cohen L."/>
        </authorList>
    </citation>
    <scope>NUCLEOTIDE SEQUENCE</scope>
    <source>
        <strain evidence="2">CCMP 769</strain>
    </source>
</reference>
<feature type="region of interest" description="Disordered" evidence="1">
    <location>
        <begin position="658"/>
        <end position="680"/>
    </location>
</feature>
<feature type="region of interest" description="Disordered" evidence="1">
    <location>
        <begin position="990"/>
        <end position="1036"/>
    </location>
</feature>
<evidence type="ECO:0000313" key="2">
    <source>
        <dbReference type="EMBL" id="CAE0063500.1"/>
    </source>
</evidence>
<protein>
    <submittedName>
        <fullName evidence="2">Uncharacterized protein</fullName>
    </submittedName>
</protein>
<accession>A0A7S3A7W7</accession>
<dbReference type="EMBL" id="HBHW01041053">
    <property type="protein sequence ID" value="CAE0063500.1"/>
    <property type="molecule type" value="Transcribed_RNA"/>
</dbReference>
<evidence type="ECO:0000313" key="3">
    <source>
        <dbReference type="EMBL" id="CAE0063501.1"/>
    </source>
</evidence>
<name>A0A7S3A7W7_9RHOD</name>
<feature type="compositionally biased region" description="Basic and acidic residues" evidence="1">
    <location>
        <begin position="667"/>
        <end position="677"/>
    </location>
</feature>
<sequence length="1036" mass="113019">MDLQVLLEGAGDVFRRGDEKESIELGRNLLLAAQCSTQKDVCRVIRLLTSELASPHPAITYGLLDLAILYPREVIPSVVDLIGDSQEEIEGVLSTFAQLLQEDRSLLTLIVASTSELKLTEDQSANLKDTLVYALSTVEEDDVPAIVNSILRTGASSETLQKLREKTRSLSDGIASLVADVVADASRLNRKTNSLLLEVCGKCQGGVSSVDLIVWGTALCRPRDRGMAVSSVRRAVATNRITTDTIRIIMKMHPSMIDKHAEGLRKLANLLLQLHDEGVSAGVVRTFFLDLFEHSSRSRRTLATDLSSTMCSSNPSSARRAADVVREAAVRGSEKLEAWLHVLLEPLQRPSALNQEAVQPLSSAAALFVAGRKQVATSLLVSVRKQLLFGKSRDKCIGVQTVTAIIPNLEEADARDALELVERAATVPEADVDFAVETLNAVAVLLAKGIRVDTNHVKSFISGLNDVVFGAGGERGVSVKVASLLKRAGPHGHRRVLVASSVVAIVAQTAENPFCFELHVSDETLEYVRTGRPVASRKASTIAELSLTADIYISLVNIYPTKDAYREGFLRKLSQGIELRGKVRKLLPNKSEDEDVQVTGSSAALALTLLEEESKNVELLHSLLLCIPKMLEDELFGVARLPELKAYVERLLDYENRGRTSTASGPNRERRRNEDVRQSPAEEAQLRYQAIGWALRVIVLKSDDAKRLARKVVDSTADSSLASIAVDMAMRCGVSETSAAQLWLRTLSRTFEFAGKGFLPSTPLALNFTSVHDPLFHNPRQQGKLRLKGSRAGNQESVLRYRLSSMFACLGPEARVDEACAWTRVCELAENGDEQLFPEVTGNGIQCVVHILGQVAMASLAKPVSSTSRAAKRVSLLRGLVEVDHQMGVLNACLQLPAAIGSVTGLPGGSECLVGVRHLAQELEAIVESHRESRKTHRSVPKLVLAIDILSDFIEDMEQLFEIDQDCTPLPRSSEDASCIVGRYMEENQKKKRRLNPVGEPSRAPTGGKSVPRSETNPSVQHGVEAGDMSIRVRFR</sequence>
<dbReference type="AlphaFoldDB" id="A0A7S3A7W7"/>
<gene>
    <name evidence="2" type="ORF">RMAR00112_LOCUS31572</name>
    <name evidence="3" type="ORF">RMAR00112_LOCUS31573</name>
</gene>
<evidence type="ECO:0000256" key="1">
    <source>
        <dbReference type="SAM" id="MobiDB-lite"/>
    </source>
</evidence>